<gene>
    <name evidence="1" type="ORF">MELA_01279</name>
</gene>
<proteinExistence type="predicted"/>
<name>A0A564ZHY9_9BACT</name>
<accession>A0A564ZHY9</accession>
<evidence type="ECO:0000313" key="2">
    <source>
        <dbReference type="Proteomes" id="UP000334340"/>
    </source>
</evidence>
<reference evidence="1 2" key="1">
    <citation type="submission" date="2019-07" db="EMBL/GenBank/DDBJ databases">
        <authorList>
            <person name="Cremers G."/>
        </authorList>
    </citation>
    <scope>NUCLEOTIDE SEQUENCE [LARGE SCALE GENOMIC DNA]</scope>
</reference>
<dbReference type="Proteomes" id="UP000334340">
    <property type="component" value="Unassembled WGS sequence"/>
</dbReference>
<dbReference type="EMBL" id="CABIKM010000020">
    <property type="protein sequence ID" value="VUZ84904.1"/>
    <property type="molecule type" value="Genomic_DNA"/>
</dbReference>
<organism evidence="1 2">
    <name type="scientific">Candidatus Methylomirabilis lanthanidiphila</name>
    <dbReference type="NCBI Taxonomy" id="2211376"/>
    <lineage>
        <taxon>Bacteria</taxon>
        <taxon>Candidatus Methylomirabilota</taxon>
        <taxon>Candidatus Methylomirabilia</taxon>
        <taxon>Candidatus Methylomirabilales</taxon>
        <taxon>Candidatus Methylomirabilaceae</taxon>
        <taxon>Candidatus Methylomirabilis</taxon>
    </lineage>
</organism>
<sequence>MPRKDLLIRLHAIADRISKIEPKRNAEIAILNLMTGAVFATYQAAKLDYDDDRANPNPDESKREFKRSAIGISRGKSPHRAWCAGFYMNSALLRIAPINERINKHTHTVHDIPKIRQLVNKIKHEPDAQIGRAWHIKLIDVVDALELLCKRLEDLPLKE</sequence>
<keyword evidence="2" id="KW-1185">Reference proteome</keyword>
<evidence type="ECO:0000313" key="1">
    <source>
        <dbReference type="EMBL" id="VUZ84904.1"/>
    </source>
</evidence>
<protein>
    <submittedName>
        <fullName evidence="1">Uncharacterized protein</fullName>
    </submittedName>
</protein>
<dbReference type="AlphaFoldDB" id="A0A564ZHY9"/>